<reference evidence="3" key="1">
    <citation type="journal article" date="2011" name="Proc. Natl. Acad. Sci. U.S.A.">
        <title>Genomic insights into the physiology and ecology of the marine filamentous cyanobacterium Lyngbya majuscula.</title>
        <authorList>
            <person name="Jones A.C."/>
            <person name="Monroe E.A."/>
            <person name="Podell S."/>
            <person name="Hess W.R."/>
            <person name="Klages S."/>
            <person name="Esquenazi E."/>
            <person name="Niessen S."/>
            <person name="Hoover H."/>
            <person name="Rothmann M."/>
            <person name="Lasken R.S."/>
            <person name="Yates J.R.III."/>
            <person name="Reinhardt R."/>
            <person name="Kube M."/>
            <person name="Burkart M.D."/>
            <person name="Allen E.E."/>
            <person name="Dorrestein P.C."/>
            <person name="Gerwick W.H."/>
            <person name="Gerwick L."/>
        </authorList>
    </citation>
    <scope>NUCLEOTIDE SEQUENCE [LARGE SCALE GENOMIC DNA]</scope>
    <source>
        <strain evidence="3">3L</strain>
    </source>
</reference>
<evidence type="ECO:0000259" key="1">
    <source>
        <dbReference type="SMART" id="SM01111"/>
    </source>
</evidence>
<dbReference type="PANTHER" id="PTHR42076">
    <property type="entry name" value="CYANOVIRIN-N HOMOLOG"/>
    <property type="match status" value="1"/>
</dbReference>
<dbReference type="Proteomes" id="UP000003959">
    <property type="component" value="Unassembled WGS sequence"/>
</dbReference>
<dbReference type="OrthoDB" id="512249at2"/>
<name>F4Y0P7_9CYAN</name>
<evidence type="ECO:0000313" key="2">
    <source>
        <dbReference type="EMBL" id="EGJ29408.1"/>
    </source>
</evidence>
<proteinExistence type="predicted"/>
<accession>F4Y0P7</accession>
<dbReference type="AlphaFoldDB" id="F4Y0P7"/>
<dbReference type="eggNOG" id="ENOG50346ZW">
    <property type="taxonomic scope" value="Bacteria"/>
</dbReference>
<dbReference type="Gene3D" id="2.30.60.10">
    <property type="entry name" value="Cyanovirin-N"/>
    <property type="match status" value="1"/>
</dbReference>
<sequence>MLVSYPFLELMIMKGLLKTIACFLFTVAISFGVFANNAFAGDFSQSCSVPHVSASELCAHCYTRDHQFNYTCIDLNYYIENLDGNLVWQPDNFIETCKETYLSGESIMNAKCEKIDGSLNQADIDLDEHIANDDGNLVYEP</sequence>
<keyword evidence="3" id="KW-1185">Reference proteome</keyword>
<dbReference type="InterPro" id="IPR036673">
    <property type="entry name" value="Cyanovirin-N_sf"/>
</dbReference>
<feature type="domain" description="Cyanovirin-N" evidence="1">
    <location>
        <begin position="42"/>
        <end position="139"/>
    </location>
</feature>
<dbReference type="HOGENOM" id="CLU_144945_1_2_3"/>
<dbReference type="PANTHER" id="PTHR42076:SF1">
    <property type="entry name" value="CYANOVIRIN-N DOMAIN-CONTAINING PROTEIN"/>
    <property type="match status" value="1"/>
</dbReference>
<dbReference type="SUPFAM" id="SSF51322">
    <property type="entry name" value="Cyanovirin-N"/>
    <property type="match status" value="1"/>
</dbReference>
<gene>
    <name evidence="2" type="ORF">LYNGBM3L_62810</name>
</gene>
<organism evidence="2 3">
    <name type="scientific">Moorena producens 3L</name>
    <dbReference type="NCBI Taxonomy" id="489825"/>
    <lineage>
        <taxon>Bacteria</taxon>
        <taxon>Bacillati</taxon>
        <taxon>Cyanobacteriota</taxon>
        <taxon>Cyanophyceae</taxon>
        <taxon>Coleofasciculales</taxon>
        <taxon>Coleofasciculaceae</taxon>
        <taxon>Moorena</taxon>
    </lineage>
</organism>
<evidence type="ECO:0000313" key="3">
    <source>
        <dbReference type="Proteomes" id="UP000003959"/>
    </source>
</evidence>
<dbReference type="EMBL" id="GL890969">
    <property type="protein sequence ID" value="EGJ29408.1"/>
    <property type="molecule type" value="Genomic_DNA"/>
</dbReference>
<dbReference type="Pfam" id="PF08881">
    <property type="entry name" value="CVNH"/>
    <property type="match status" value="1"/>
</dbReference>
<protein>
    <submittedName>
        <fullName evidence="2">CVNH domain protein</fullName>
    </submittedName>
</protein>
<dbReference type="InterPro" id="IPR011058">
    <property type="entry name" value="Cyanovirin-N"/>
</dbReference>
<dbReference type="SMART" id="SM01111">
    <property type="entry name" value="CVNH"/>
    <property type="match status" value="1"/>
</dbReference>